<proteinExistence type="predicted"/>
<evidence type="ECO:0000256" key="1">
    <source>
        <dbReference type="SAM" id="MobiDB-lite"/>
    </source>
</evidence>
<dbReference type="STRING" id="1810919.A0A3D8QMV3"/>
<dbReference type="OrthoDB" id="2398441at2759"/>
<dbReference type="InterPro" id="IPR038886">
    <property type="entry name" value="E3_SLX5/Rfp1"/>
</dbReference>
<dbReference type="AlphaFoldDB" id="A0A3D8QMV3"/>
<accession>A0A3D8QMV3</accession>
<name>A0A3D8QMV3_9EURO</name>
<comment type="caution">
    <text evidence="2">The sequence shown here is derived from an EMBL/GenBank/DDBJ whole genome shotgun (WGS) entry which is preliminary data.</text>
</comment>
<feature type="compositionally biased region" description="Basic and acidic residues" evidence="1">
    <location>
        <begin position="176"/>
        <end position="186"/>
    </location>
</feature>
<dbReference type="GO" id="GO:0033768">
    <property type="term" value="C:SUMO-targeted ubiquitin ligase complex"/>
    <property type="evidence" value="ECO:0007669"/>
    <property type="project" value="TreeGrafter"/>
</dbReference>
<dbReference type="PANTHER" id="PTHR28042">
    <property type="entry name" value="E3 UBIQUITIN-PROTEIN LIGASE COMPLEX SLX5-SLX8 SUBUNIT SLX5"/>
    <property type="match status" value="1"/>
</dbReference>
<dbReference type="Proteomes" id="UP000256690">
    <property type="component" value="Unassembled WGS sequence"/>
</dbReference>
<feature type="region of interest" description="Disordered" evidence="1">
    <location>
        <begin position="1"/>
        <end position="67"/>
    </location>
</feature>
<keyword evidence="3" id="KW-1185">Reference proteome</keyword>
<dbReference type="RefSeq" id="XP_026599352.1">
    <property type="nucleotide sequence ID" value="XM_026752290.1"/>
</dbReference>
<protein>
    <submittedName>
        <fullName evidence="2">Uncharacterized protein</fullName>
    </submittedName>
</protein>
<dbReference type="GO" id="GO:0004842">
    <property type="term" value="F:ubiquitin-protein transferase activity"/>
    <property type="evidence" value="ECO:0007669"/>
    <property type="project" value="TreeGrafter"/>
</dbReference>
<reference evidence="2 3" key="1">
    <citation type="journal article" date="2018" name="IMA Fungus">
        <title>IMA Genome-F 9: Draft genome sequence of Annulohypoxylon stygium, Aspergillus mulundensis, Berkeleyomyces basicola (syn. Thielaviopsis basicola), Ceratocystis smalleyi, two Cercospora beticola strains, Coleophoma cylindrospora, Fusarium fracticaudum, Phialophora cf. hyalina, and Morchella septimelata.</title>
        <authorList>
            <person name="Wingfield B.D."/>
            <person name="Bills G.F."/>
            <person name="Dong Y."/>
            <person name="Huang W."/>
            <person name="Nel W.J."/>
            <person name="Swalarsk-Parry B.S."/>
            <person name="Vaghefi N."/>
            <person name="Wilken P.M."/>
            <person name="An Z."/>
            <person name="de Beer Z.W."/>
            <person name="De Vos L."/>
            <person name="Chen L."/>
            <person name="Duong T.A."/>
            <person name="Gao Y."/>
            <person name="Hammerbacher A."/>
            <person name="Kikkert J.R."/>
            <person name="Li Y."/>
            <person name="Li H."/>
            <person name="Li K."/>
            <person name="Li Q."/>
            <person name="Liu X."/>
            <person name="Ma X."/>
            <person name="Naidoo K."/>
            <person name="Pethybridge S.J."/>
            <person name="Sun J."/>
            <person name="Steenkamp E.T."/>
            <person name="van der Nest M.A."/>
            <person name="van Wyk S."/>
            <person name="Wingfield M.J."/>
            <person name="Xiong C."/>
            <person name="Yue Q."/>
            <person name="Zhang X."/>
        </authorList>
    </citation>
    <scope>NUCLEOTIDE SEQUENCE [LARGE SCALE GENOMIC DNA]</scope>
    <source>
        <strain evidence="2 3">DSM 5745</strain>
    </source>
</reference>
<dbReference type="EMBL" id="PVWQ01000015">
    <property type="protein sequence ID" value="RDW63163.1"/>
    <property type="molecule type" value="Genomic_DNA"/>
</dbReference>
<dbReference type="PANTHER" id="PTHR28042:SF1">
    <property type="entry name" value="E3 UBIQUITIN-PROTEIN LIGASE COMPLEX SLX5-SLX8 SUBUNIT SLX5"/>
    <property type="match status" value="1"/>
</dbReference>
<gene>
    <name evidence="2" type="ORF">DSM5745_10274</name>
</gene>
<evidence type="ECO:0000313" key="3">
    <source>
        <dbReference type="Proteomes" id="UP000256690"/>
    </source>
</evidence>
<organism evidence="2 3">
    <name type="scientific">Aspergillus mulundensis</name>
    <dbReference type="NCBI Taxonomy" id="1810919"/>
    <lineage>
        <taxon>Eukaryota</taxon>
        <taxon>Fungi</taxon>
        <taxon>Dikarya</taxon>
        <taxon>Ascomycota</taxon>
        <taxon>Pezizomycotina</taxon>
        <taxon>Eurotiomycetes</taxon>
        <taxon>Eurotiomycetidae</taxon>
        <taxon>Eurotiales</taxon>
        <taxon>Aspergillaceae</taxon>
        <taxon>Aspergillus</taxon>
        <taxon>Aspergillus subgen. Nidulantes</taxon>
    </lineage>
</organism>
<dbReference type="GeneID" id="38120644"/>
<sequence>MPPARFPGDGLDFRRPVTSTFSVPPDEDSEVIDLTNEPDSPELPRGQVLPESSSRRHRPRPPRFGRNIMADFIDLAEEEDEDFDAPSSPEVEFVSETTRPTPAPQNHSQERILASNFWRMLPLPHALLGSTNDVPRRRRTPWQSAEIDTLLVGRNTGAQENWAFRIPFPSVQLEPSPERDRRRDTYKPPSPAPEGFTRSAEEDDVAICPNCDEELGKGDELKQQIWISKPCGHVRIKLYLSASPYLTVAVGILWGMHNESFSNEGEEKSTKDEAFCQMSSSWLWREDQLT</sequence>
<feature type="region of interest" description="Disordered" evidence="1">
    <location>
        <begin position="173"/>
        <end position="201"/>
    </location>
</feature>
<evidence type="ECO:0000313" key="2">
    <source>
        <dbReference type="EMBL" id="RDW63163.1"/>
    </source>
</evidence>